<keyword evidence="2" id="KW-1185">Reference proteome</keyword>
<dbReference type="KEGG" id="aagg:ETAA8_62740"/>
<dbReference type="Pfam" id="PF00756">
    <property type="entry name" value="Esterase"/>
    <property type="match status" value="1"/>
</dbReference>
<organism evidence="1 2">
    <name type="scientific">Anatilimnocola aggregata</name>
    <dbReference type="NCBI Taxonomy" id="2528021"/>
    <lineage>
        <taxon>Bacteria</taxon>
        <taxon>Pseudomonadati</taxon>
        <taxon>Planctomycetota</taxon>
        <taxon>Planctomycetia</taxon>
        <taxon>Pirellulales</taxon>
        <taxon>Pirellulaceae</taxon>
        <taxon>Anatilimnocola</taxon>
    </lineage>
</organism>
<name>A0A517YLM8_9BACT</name>
<dbReference type="InterPro" id="IPR050583">
    <property type="entry name" value="Mycobacterial_A85_antigen"/>
</dbReference>
<dbReference type="AlphaFoldDB" id="A0A517YLM8"/>
<dbReference type="SUPFAM" id="SSF53474">
    <property type="entry name" value="alpha/beta-Hydrolases"/>
    <property type="match status" value="1"/>
</dbReference>
<protein>
    <submittedName>
        <fullName evidence="1">Esterase</fullName>
    </submittedName>
</protein>
<dbReference type="Proteomes" id="UP000315017">
    <property type="component" value="Chromosome"/>
</dbReference>
<dbReference type="PANTHER" id="PTHR48098">
    <property type="entry name" value="ENTEROCHELIN ESTERASE-RELATED"/>
    <property type="match status" value="1"/>
</dbReference>
<dbReference type="RefSeq" id="WP_145097725.1">
    <property type="nucleotide sequence ID" value="NZ_CP036274.1"/>
</dbReference>
<evidence type="ECO:0000313" key="1">
    <source>
        <dbReference type="EMBL" id="QDU31121.1"/>
    </source>
</evidence>
<sequence>MDVVVNTGTIAGKGTWREVTVGGHPCDVFEPAVRNEKGFVVLYLHGVHLNRLVDKQAFIDEFARHGLTVVAPCTQRSWWTDIICREFDPQVTAQQHLLTGVLPWIEEQYGAAAGKLNQPTRIALLGTSMGGQGALRLAYKFPNMFPVAAAISPALDYYLRYNEGDETIPQMYSDPEAARQDTAILHIHPLNWPRNQFFCCDPEDFRWWNSADRLRMKLYSLGIPHECDLETSGGGHGFEYYNRMAPRAIQFLVDRLQTEHRRLL</sequence>
<gene>
    <name evidence="1" type="ORF">ETAA8_62740</name>
</gene>
<evidence type="ECO:0000313" key="2">
    <source>
        <dbReference type="Proteomes" id="UP000315017"/>
    </source>
</evidence>
<dbReference type="EMBL" id="CP036274">
    <property type="protein sequence ID" value="QDU31121.1"/>
    <property type="molecule type" value="Genomic_DNA"/>
</dbReference>
<proteinExistence type="predicted"/>
<accession>A0A517YLM8</accession>
<dbReference type="Gene3D" id="3.40.50.1820">
    <property type="entry name" value="alpha/beta hydrolase"/>
    <property type="match status" value="1"/>
</dbReference>
<dbReference type="OrthoDB" id="9784036at2"/>
<dbReference type="InterPro" id="IPR000801">
    <property type="entry name" value="Esterase-like"/>
</dbReference>
<reference evidence="1 2" key="1">
    <citation type="submission" date="2019-02" db="EMBL/GenBank/DDBJ databases">
        <title>Deep-cultivation of Planctomycetes and their phenomic and genomic characterization uncovers novel biology.</title>
        <authorList>
            <person name="Wiegand S."/>
            <person name="Jogler M."/>
            <person name="Boedeker C."/>
            <person name="Pinto D."/>
            <person name="Vollmers J."/>
            <person name="Rivas-Marin E."/>
            <person name="Kohn T."/>
            <person name="Peeters S.H."/>
            <person name="Heuer A."/>
            <person name="Rast P."/>
            <person name="Oberbeckmann S."/>
            <person name="Bunk B."/>
            <person name="Jeske O."/>
            <person name="Meyerdierks A."/>
            <person name="Storesund J.E."/>
            <person name="Kallscheuer N."/>
            <person name="Luecker S."/>
            <person name="Lage O.M."/>
            <person name="Pohl T."/>
            <person name="Merkel B.J."/>
            <person name="Hornburger P."/>
            <person name="Mueller R.-W."/>
            <person name="Bruemmer F."/>
            <person name="Labrenz M."/>
            <person name="Spormann A.M."/>
            <person name="Op den Camp H."/>
            <person name="Overmann J."/>
            <person name="Amann R."/>
            <person name="Jetten M.S.M."/>
            <person name="Mascher T."/>
            <person name="Medema M.H."/>
            <person name="Devos D.P."/>
            <person name="Kaster A.-K."/>
            <person name="Ovreas L."/>
            <person name="Rohde M."/>
            <person name="Galperin M.Y."/>
            <person name="Jogler C."/>
        </authorList>
    </citation>
    <scope>NUCLEOTIDE SEQUENCE [LARGE SCALE GENOMIC DNA]</scope>
    <source>
        <strain evidence="1 2">ETA_A8</strain>
    </source>
</reference>
<dbReference type="InterPro" id="IPR029058">
    <property type="entry name" value="AB_hydrolase_fold"/>
</dbReference>